<organism evidence="2 3">
    <name type="scientific">Gasterosteus aculeatus aculeatus</name>
    <name type="common">three-spined stickleback</name>
    <dbReference type="NCBI Taxonomy" id="481459"/>
    <lineage>
        <taxon>Eukaryota</taxon>
        <taxon>Metazoa</taxon>
        <taxon>Chordata</taxon>
        <taxon>Craniata</taxon>
        <taxon>Vertebrata</taxon>
        <taxon>Euteleostomi</taxon>
        <taxon>Actinopterygii</taxon>
        <taxon>Neopterygii</taxon>
        <taxon>Teleostei</taxon>
        <taxon>Neoteleostei</taxon>
        <taxon>Acanthomorphata</taxon>
        <taxon>Eupercaria</taxon>
        <taxon>Perciformes</taxon>
        <taxon>Cottioidei</taxon>
        <taxon>Gasterosteales</taxon>
        <taxon>Gasterosteidae</taxon>
        <taxon>Gasterosteus</taxon>
    </lineage>
</organism>
<evidence type="ECO:0000256" key="1">
    <source>
        <dbReference type="SAM" id="MobiDB-lite"/>
    </source>
</evidence>
<accession>A0AAQ4PJY7</accession>
<reference evidence="2" key="2">
    <citation type="submission" date="2025-08" db="UniProtKB">
        <authorList>
            <consortium name="Ensembl"/>
        </authorList>
    </citation>
    <scope>IDENTIFICATION</scope>
</reference>
<dbReference type="Proteomes" id="UP000007635">
    <property type="component" value="Chromosome XVI"/>
</dbReference>
<proteinExistence type="predicted"/>
<dbReference type="AlphaFoldDB" id="A0AAQ4PJY7"/>
<reference evidence="2" key="3">
    <citation type="submission" date="2025-09" db="UniProtKB">
        <authorList>
            <consortium name="Ensembl"/>
        </authorList>
    </citation>
    <scope>IDENTIFICATION</scope>
</reference>
<feature type="compositionally biased region" description="Basic and acidic residues" evidence="1">
    <location>
        <begin position="52"/>
        <end position="64"/>
    </location>
</feature>
<dbReference type="Ensembl" id="ENSGACT00000053024.1">
    <property type="protein sequence ID" value="ENSGACP00000039165.1"/>
    <property type="gene ID" value="ENSGACG00000027804.1"/>
</dbReference>
<name>A0AAQ4PJY7_GASAC</name>
<reference evidence="2 3" key="1">
    <citation type="journal article" date="2021" name="G3 (Bethesda)">
        <title>Improved contiguity of the threespine stickleback genome using long-read sequencing.</title>
        <authorList>
            <person name="Nath S."/>
            <person name="Shaw D.E."/>
            <person name="White M.A."/>
        </authorList>
    </citation>
    <scope>NUCLEOTIDE SEQUENCE [LARGE SCALE GENOMIC DNA]</scope>
    <source>
        <strain evidence="2 3">Lake Benthic</strain>
    </source>
</reference>
<evidence type="ECO:0000313" key="3">
    <source>
        <dbReference type="Proteomes" id="UP000007635"/>
    </source>
</evidence>
<dbReference type="GeneTree" id="ENSGT00910000148192"/>
<evidence type="ECO:0000313" key="2">
    <source>
        <dbReference type="Ensembl" id="ENSGACP00000039165.1"/>
    </source>
</evidence>
<protein>
    <submittedName>
        <fullName evidence="2">Uncharacterized protein</fullName>
    </submittedName>
</protein>
<keyword evidence="3" id="KW-1185">Reference proteome</keyword>
<sequence length="104" mass="10804">LFSQGAGGPRLGAPHCALVDVFDGEAAAQHLDENLPELSGGEVVEERVEHGAEVEEGVGHRVEGDVAPEVGNGPAGLWHGGHHQATDLGGKPAHHQGCHDERDE</sequence>
<feature type="region of interest" description="Disordered" evidence="1">
    <location>
        <begin position="52"/>
        <end position="104"/>
    </location>
</feature>